<reference evidence="3" key="1">
    <citation type="journal article" date="2019" name="Sci. Rep.">
        <title>Draft genome of Tanacetum cinerariifolium, the natural source of mosquito coil.</title>
        <authorList>
            <person name="Yamashiro T."/>
            <person name="Shiraishi A."/>
            <person name="Satake H."/>
            <person name="Nakayama K."/>
        </authorList>
    </citation>
    <scope>NUCLEOTIDE SEQUENCE</scope>
</reference>
<feature type="region of interest" description="Disordered" evidence="2">
    <location>
        <begin position="424"/>
        <end position="455"/>
    </location>
</feature>
<feature type="region of interest" description="Disordered" evidence="2">
    <location>
        <begin position="235"/>
        <end position="314"/>
    </location>
</feature>
<feature type="compositionally biased region" description="Acidic residues" evidence="2">
    <location>
        <begin position="257"/>
        <end position="273"/>
    </location>
</feature>
<comment type="caution">
    <text evidence="3">The sequence shown here is derived from an EMBL/GenBank/DDBJ whole genome shotgun (WGS) entry which is preliminary data.</text>
</comment>
<gene>
    <name evidence="3" type="ORF">Tci_026728</name>
</gene>
<feature type="compositionally biased region" description="Acidic residues" evidence="2">
    <location>
        <begin position="290"/>
        <end position="307"/>
    </location>
</feature>
<dbReference type="EMBL" id="BKCJ010003383">
    <property type="protein sequence ID" value="GEU54750.1"/>
    <property type="molecule type" value="Genomic_DNA"/>
</dbReference>
<evidence type="ECO:0000256" key="1">
    <source>
        <dbReference type="SAM" id="Coils"/>
    </source>
</evidence>
<accession>A0A6L2L0Y1</accession>
<dbReference type="AlphaFoldDB" id="A0A6L2L0Y1"/>
<feature type="compositionally biased region" description="Basic and acidic residues" evidence="2">
    <location>
        <begin position="274"/>
        <end position="289"/>
    </location>
</feature>
<proteinExistence type="predicted"/>
<name>A0A6L2L0Y1_TANCI</name>
<keyword evidence="1" id="KW-0175">Coiled coil</keyword>
<protein>
    <submittedName>
        <fullName evidence="3">Uncharacterized protein</fullName>
    </submittedName>
</protein>
<feature type="coiled-coil region" evidence="1">
    <location>
        <begin position="367"/>
        <end position="394"/>
    </location>
</feature>
<organism evidence="3">
    <name type="scientific">Tanacetum cinerariifolium</name>
    <name type="common">Dalmatian daisy</name>
    <name type="synonym">Chrysanthemum cinerariifolium</name>
    <dbReference type="NCBI Taxonomy" id="118510"/>
    <lineage>
        <taxon>Eukaryota</taxon>
        <taxon>Viridiplantae</taxon>
        <taxon>Streptophyta</taxon>
        <taxon>Embryophyta</taxon>
        <taxon>Tracheophyta</taxon>
        <taxon>Spermatophyta</taxon>
        <taxon>Magnoliopsida</taxon>
        <taxon>eudicotyledons</taxon>
        <taxon>Gunneridae</taxon>
        <taxon>Pentapetalae</taxon>
        <taxon>asterids</taxon>
        <taxon>campanulids</taxon>
        <taxon>Asterales</taxon>
        <taxon>Asteraceae</taxon>
        <taxon>Asteroideae</taxon>
        <taxon>Anthemideae</taxon>
        <taxon>Anthemidinae</taxon>
        <taxon>Tanacetum</taxon>
    </lineage>
</organism>
<feature type="compositionally biased region" description="Basic and acidic residues" evidence="2">
    <location>
        <begin position="424"/>
        <end position="439"/>
    </location>
</feature>
<sequence length="475" mass="55438">MEKQPMISEEELCPNDKRVVVNVRNLRLNTDEIHIEPLFNITLEIIKQHSLINAITLTTNAAIIYMQPLWHTVYKDERSKRYYFHLDYQRFKITVELLRHALRTSPRQPNQPFVKPPCQKELVIFIKKLDFKFQINNRKNKYTKQERLPYPRFTKLIIQHLLSENENVNKCSYSVPHKISEEEFMETLKFVTKGELKGMSTFEMLIPEAMMSRENGAKESKKQMILYKIKKALGEGSGAEPDSPDHSDSSDNSIWDSTDDDKTESEEDYDHEDESNKYDQEDKSVATDNKDDDNDSEKDSNAEEDQIDVSRYLNDPPNIEITELLNEPMYTDTTTLAVVPLLDTIHETKEDDFANKVENSTPANTSKKTIMQRVEEHEQKLNAHEQMNHAEAIQDSFKANMPKFVPQAVFEFNLDWKELTSIKKRSHDDHYPSKNYKGEKKMKRPKGVGGSLFEKCKDQADTSNIERFKDADELR</sequence>
<evidence type="ECO:0000256" key="2">
    <source>
        <dbReference type="SAM" id="MobiDB-lite"/>
    </source>
</evidence>
<evidence type="ECO:0000313" key="3">
    <source>
        <dbReference type="EMBL" id="GEU54750.1"/>
    </source>
</evidence>